<feature type="transmembrane region" description="Helical" evidence="6">
    <location>
        <begin position="151"/>
        <end position="171"/>
    </location>
</feature>
<dbReference type="SUPFAM" id="SSF103473">
    <property type="entry name" value="MFS general substrate transporter"/>
    <property type="match status" value="1"/>
</dbReference>
<feature type="transmembrane region" description="Helical" evidence="6">
    <location>
        <begin position="282"/>
        <end position="307"/>
    </location>
</feature>
<feature type="transmembrane region" description="Helical" evidence="6">
    <location>
        <begin position="346"/>
        <end position="366"/>
    </location>
</feature>
<evidence type="ECO:0000256" key="5">
    <source>
        <dbReference type="SAM" id="MobiDB-lite"/>
    </source>
</evidence>
<feature type="transmembrane region" description="Helical" evidence="6">
    <location>
        <begin position="319"/>
        <end position="339"/>
    </location>
</feature>
<dbReference type="Proteomes" id="UP001194746">
    <property type="component" value="Unassembled WGS sequence"/>
</dbReference>
<dbReference type="GO" id="GO:0016020">
    <property type="term" value="C:membrane"/>
    <property type="evidence" value="ECO:0007669"/>
    <property type="project" value="UniProtKB-SubCell"/>
</dbReference>
<comment type="caution">
    <text evidence="8">The sequence shown here is derived from an EMBL/GenBank/DDBJ whole genome shotgun (WGS) entry which is preliminary data.</text>
</comment>
<dbReference type="GO" id="GO:0022857">
    <property type="term" value="F:transmembrane transporter activity"/>
    <property type="evidence" value="ECO:0007669"/>
    <property type="project" value="InterPro"/>
</dbReference>
<feature type="compositionally biased region" description="Pro residues" evidence="5">
    <location>
        <begin position="1"/>
        <end position="10"/>
    </location>
</feature>
<dbReference type="FunFam" id="1.20.1250.20:FF:000308">
    <property type="entry name" value="MFS efflux transporter"/>
    <property type="match status" value="1"/>
</dbReference>
<keyword evidence="3 6" id="KW-1133">Transmembrane helix</keyword>
<feature type="transmembrane region" description="Helical" evidence="6">
    <location>
        <begin position="95"/>
        <end position="117"/>
    </location>
</feature>
<gene>
    <name evidence="8" type="ORF">FE257_006903</name>
</gene>
<keyword evidence="4 6" id="KW-0472">Membrane</keyword>
<feature type="compositionally biased region" description="Polar residues" evidence="5">
    <location>
        <begin position="17"/>
        <end position="32"/>
    </location>
</feature>
<dbReference type="FunFam" id="1.20.1250.20:FF:000286">
    <property type="entry name" value="MFS efflux transporter"/>
    <property type="match status" value="1"/>
</dbReference>
<keyword evidence="9" id="KW-1185">Reference proteome</keyword>
<organism evidence="8 9">
    <name type="scientific">Aspergillus nanangensis</name>
    <dbReference type="NCBI Taxonomy" id="2582783"/>
    <lineage>
        <taxon>Eukaryota</taxon>
        <taxon>Fungi</taxon>
        <taxon>Dikarya</taxon>
        <taxon>Ascomycota</taxon>
        <taxon>Pezizomycotina</taxon>
        <taxon>Eurotiomycetes</taxon>
        <taxon>Eurotiomycetidae</taxon>
        <taxon>Eurotiales</taxon>
        <taxon>Aspergillaceae</taxon>
        <taxon>Aspergillus</taxon>
        <taxon>Aspergillus subgen. Circumdati</taxon>
    </lineage>
</organism>
<reference evidence="8" key="1">
    <citation type="journal article" date="2019" name="Beilstein J. Org. Chem.">
        <title>Nanangenines: drimane sesquiterpenoids as the dominant metabolite cohort of a novel Australian fungus, Aspergillus nanangensis.</title>
        <authorList>
            <person name="Lacey H.J."/>
            <person name="Gilchrist C.L.M."/>
            <person name="Crombie A."/>
            <person name="Kalaitzis J.A."/>
            <person name="Vuong D."/>
            <person name="Rutledge P.J."/>
            <person name="Turner P."/>
            <person name="Pitt J.I."/>
            <person name="Lacey E."/>
            <person name="Chooi Y.H."/>
            <person name="Piggott A.M."/>
        </authorList>
    </citation>
    <scope>NUCLEOTIDE SEQUENCE</scope>
    <source>
        <strain evidence="8">MST-FP2251</strain>
    </source>
</reference>
<feature type="transmembrane region" description="Helical" evidence="6">
    <location>
        <begin position="406"/>
        <end position="428"/>
    </location>
</feature>
<evidence type="ECO:0000313" key="8">
    <source>
        <dbReference type="EMBL" id="KAF9889813.1"/>
    </source>
</evidence>
<dbReference type="PANTHER" id="PTHR23514">
    <property type="entry name" value="BYPASS OF STOP CODON PROTEIN 6"/>
    <property type="match status" value="1"/>
</dbReference>
<sequence length="462" mass="48362">MASPQIPRPPVLRQGSEGVTPSNLEMNNTIPSSPEDILTHNPGDHPPTIAPSLTPPLSWKTKCQLFSACLMNLGNGMNDSAPGALLPSLEQDYHINYATVSLIFIANAVGFILAAPLTHTLSTKLGRRNSYILSLGLIALSYVVIACHPPFPAVVVAFCGLGFGMAMNLALNSVFCANLGNATTTALGCFAGAYGVGGVVAPLFATAMVTAGVRWSYFYVITLGLAVVNGGVAGWAFDNFEETSLSTSILGEGGQEEEAVNEAPGGGRMEVLKLAVKNRTTLLGALFIFAYVGAEVSVSGWVVSFLINYRGGDPSRVGYVSAGFWAGITLGRFLLVYPAHRVGEKISVGLMVVGAIGFQLLTWLIPNIVGEAVAVAVLGVLLGAVFPCATAVFTRLLPRNIQISSLSFVTALGSSGGAVFPFLTGLVAQDVGTMVLHPVCLGLYAVMTASWCFLPKMVKRSD</sequence>
<evidence type="ECO:0000313" key="9">
    <source>
        <dbReference type="Proteomes" id="UP001194746"/>
    </source>
</evidence>
<evidence type="ECO:0000256" key="6">
    <source>
        <dbReference type="SAM" id="Phobius"/>
    </source>
</evidence>
<feature type="transmembrane region" description="Helical" evidence="6">
    <location>
        <begin position="434"/>
        <end position="454"/>
    </location>
</feature>
<evidence type="ECO:0000256" key="1">
    <source>
        <dbReference type="ARBA" id="ARBA00004141"/>
    </source>
</evidence>
<dbReference type="EMBL" id="VCAU01000032">
    <property type="protein sequence ID" value="KAF9889813.1"/>
    <property type="molecule type" value="Genomic_DNA"/>
</dbReference>
<feature type="transmembrane region" description="Helical" evidence="6">
    <location>
        <begin position="183"/>
        <end position="205"/>
    </location>
</feature>
<evidence type="ECO:0000259" key="7">
    <source>
        <dbReference type="PROSITE" id="PS50850"/>
    </source>
</evidence>
<comment type="subcellular location">
    <subcellularLocation>
        <location evidence="1">Membrane</location>
        <topology evidence="1">Multi-pass membrane protein</topology>
    </subcellularLocation>
</comment>
<evidence type="ECO:0000256" key="3">
    <source>
        <dbReference type="ARBA" id="ARBA00022989"/>
    </source>
</evidence>
<accession>A0AAD4GVT7</accession>
<evidence type="ECO:0000256" key="4">
    <source>
        <dbReference type="ARBA" id="ARBA00023136"/>
    </source>
</evidence>
<evidence type="ECO:0000256" key="2">
    <source>
        <dbReference type="ARBA" id="ARBA00022692"/>
    </source>
</evidence>
<name>A0AAD4GVT7_ASPNN</name>
<dbReference type="InterPro" id="IPR020846">
    <property type="entry name" value="MFS_dom"/>
</dbReference>
<feature type="domain" description="Major facilitator superfamily (MFS) profile" evidence="7">
    <location>
        <begin position="64"/>
        <end position="462"/>
    </location>
</feature>
<feature type="region of interest" description="Disordered" evidence="5">
    <location>
        <begin position="1"/>
        <end position="51"/>
    </location>
</feature>
<proteinExistence type="predicted"/>
<dbReference type="InterPro" id="IPR011701">
    <property type="entry name" value="MFS"/>
</dbReference>
<keyword evidence="2 6" id="KW-0812">Transmembrane</keyword>
<dbReference type="InterPro" id="IPR051788">
    <property type="entry name" value="MFS_Transporter"/>
</dbReference>
<feature type="transmembrane region" description="Helical" evidence="6">
    <location>
        <begin position="129"/>
        <end position="145"/>
    </location>
</feature>
<feature type="transmembrane region" description="Helical" evidence="6">
    <location>
        <begin position="217"/>
        <end position="237"/>
    </location>
</feature>
<dbReference type="Pfam" id="PF07690">
    <property type="entry name" value="MFS_1"/>
    <property type="match status" value="1"/>
</dbReference>
<dbReference type="PANTHER" id="PTHR23514:SF6">
    <property type="entry name" value="MAJOR FACILITATOR SUPERFAMILY (MFS) PROFILE DOMAIN-CONTAINING PROTEIN"/>
    <property type="match status" value="1"/>
</dbReference>
<dbReference type="Gene3D" id="1.20.1250.20">
    <property type="entry name" value="MFS general substrate transporter like domains"/>
    <property type="match status" value="2"/>
</dbReference>
<feature type="transmembrane region" description="Helical" evidence="6">
    <location>
        <begin position="372"/>
        <end position="394"/>
    </location>
</feature>
<dbReference type="PROSITE" id="PS50850">
    <property type="entry name" value="MFS"/>
    <property type="match status" value="1"/>
</dbReference>
<dbReference type="InterPro" id="IPR036259">
    <property type="entry name" value="MFS_trans_sf"/>
</dbReference>
<protein>
    <recommendedName>
        <fullName evidence="7">Major facilitator superfamily (MFS) profile domain-containing protein</fullName>
    </recommendedName>
</protein>
<reference evidence="8" key="2">
    <citation type="submission" date="2020-02" db="EMBL/GenBank/DDBJ databases">
        <authorList>
            <person name="Gilchrist C.L.M."/>
            <person name="Chooi Y.-H."/>
        </authorList>
    </citation>
    <scope>NUCLEOTIDE SEQUENCE</scope>
    <source>
        <strain evidence="8">MST-FP2251</strain>
    </source>
</reference>
<dbReference type="AlphaFoldDB" id="A0AAD4GVT7"/>